<dbReference type="PANTHER" id="PTHR33164">
    <property type="entry name" value="TRANSCRIPTIONAL REGULATOR, MARR FAMILY"/>
    <property type="match status" value="1"/>
</dbReference>
<evidence type="ECO:0000256" key="1">
    <source>
        <dbReference type="ARBA" id="ARBA00023015"/>
    </source>
</evidence>
<gene>
    <name evidence="5" type="ORF">ELQ90_08170</name>
</gene>
<dbReference type="InterPro" id="IPR000835">
    <property type="entry name" value="HTH_MarR-typ"/>
</dbReference>
<sequence length="119" mass="12751">MAATQVNLGLLSALRQIAVHDDRARVQDVADGSGMTVGAASKIVDRLERAGFVRRLPHPTDRRSSLLEMTAEGRAALKAGMRAARAELGRRTDTLSPDELAETTKNLDALRVAFGGRAD</sequence>
<evidence type="ECO:0000313" key="6">
    <source>
        <dbReference type="Proteomes" id="UP000288547"/>
    </source>
</evidence>
<dbReference type="Proteomes" id="UP000288547">
    <property type="component" value="Unassembled WGS sequence"/>
</dbReference>
<dbReference type="AlphaFoldDB" id="A0A3S3ZAD2"/>
<protein>
    <submittedName>
        <fullName evidence="5">MarR family transcriptional regulator</fullName>
    </submittedName>
</protein>
<dbReference type="SUPFAM" id="SSF46785">
    <property type="entry name" value="Winged helix' DNA-binding domain"/>
    <property type="match status" value="1"/>
</dbReference>
<dbReference type="PRINTS" id="PR00598">
    <property type="entry name" value="HTHMARR"/>
</dbReference>
<feature type="domain" description="HTH marR-type" evidence="4">
    <location>
        <begin position="1"/>
        <end position="112"/>
    </location>
</feature>
<dbReference type="EMBL" id="RZNB01000003">
    <property type="protein sequence ID" value="RWZ51189.1"/>
    <property type="molecule type" value="Genomic_DNA"/>
</dbReference>
<keyword evidence="1" id="KW-0805">Transcription regulation</keyword>
<keyword evidence="6" id="KW-1185">Reference proteome</keyword>
<proteinExistence type="predicted"/>
<evidence type="ECO:0000259" key="4">
    <source>
        <dbReference type="PROSITE" id="PS50995"/>
    </source>
</evidence>
<dbReference type="GO" id="GO:0003700">
    <property type="term" value="F:DNA-binding transcription factor activity"/>
    <property type="evidence" value="ECO:0007669"/>
    <property type="project" value="InterPro"/>
</dbReference>
<dbReference type="GO" id="GO:0003677">
    <property type="term" value="F:DNA binding"/>
    <property type="evidence" value="ECO:0007669"/>
    <property type="project" value="UniProtKB-KW"/>
</dbReference>
<dbReference type="PROSITE" id="PS50995">
    <property type="entry name" value="HTH_MARR_2"/>
    <property type="match status" value="1"/>
</dbReference>
<organism evidence="5 6">
    <name type="scientific">Labedella phragmitis</name>
    <dbReference type="NCBI Taxonomy" id="2498849"/>
    <lineage>
        <taxon>Bacteria</taxon>
        <taxon>Bacillati</taxon>
        <taxon>Actinomycetota</taxon>
        <taxon>Actinomycetes</taxon>
        <taxon>Micrococcales</taxon>
        <taxon>Microbacteriaceae</taxon>
        <taxon>Labedella</taxon>
    </lineage>
</organism>
<evidence type="ECO:0000256" key="3">
    <source>
        <dbReference type="ARBA" id="ARBA00023163"/>
    </source>
</evidence>
<name>A0A3S3ZAD2_9MICO</name>
<dbReference type="OrthoDB" id="162531at2"/>
<keyword evidence="2" id="KW-0238">DNA-binding</keyword>
<evidence type="ECO:0000256" key="2">
    <source>
        <dbReference type="ARBA" id="ARBA00023125"/>
    </source>
</evidence>
<dbReference type="PANTHER" id="PTHR33164:SF57">
    <property type="entry name" value="MARR-FAMILY TRANSCRIPTIONAL REGULATOR"/>
    <property type="match status" value="1"/>
</dbReference>
<dbReference type="InterPro" id="IPR036390">
    <property type="entry name" value="WH_DNA-bd_sf"/>
</dbReference>
<dbReference type="Pfam" id="PF01047">
    <property type="entry name" value="MarR"/>
    <property type="match status" value="1"/>
</dbReference>
<dbReference type="PROSITE" id="PS01117">
    <property type="entry name" value="HTH_MARR_1"/>
    <property type="match status" value="1"/>
</dbReference>
<dbReference type="InterPro" id="IPR036388">
    <property type="entry name" value="WH-like_DNA-bd_sf"/>
</dbReference>
<comment type="caution">
    <text evidence="5">The sequence shown here is derived from an EMBL/GenBank/DDBJ whole genome shotgun (WGS) entry which is preliminary data.</text>
</comment>
<reference evidence="5 6" key="1">
    <citation type="submission" date="2018-12" db="EMBL/GenBank/DDBJ databases">
        <authorList>
            <person name="Li F."/>
        </authorList>
    </citation>
    <scope>NUCLEOTIDE SEQUENCE [LARGE SCALE GENOMIC DNA]</scope>
    <source>
        <strain evidence="5 6">11W25H-1</strain>
    </source>
</reference>
<accession>A0A3S3ZAD2</accession>
<evidence type="ECO:0000313" key="5">
    <source>
        <dbReference type="EMBL" id="RWZ51189.1"/>
    </source>
</evidence>
<dbReference type="InterPro" id="IPR039422">
    <property type="entry name" value="MarR/SlyA-like"/>
</dbReference>
<dbReference type="SMART" id="SM00347">
    <property type="entry name" value="HTH_MARR"/>
    <property type="match status" value="1"/>
</dbReference>
<dbReference type="GO" id="GO:0006950">
    <property type="term" value="P:response to stress"/>
    <property type="evidence" value="ECO:0007669"/>
    <property type="project" value="TreeGrafter"/>
</dbReference>
<keyword evidence="3" id="KW-0804">Transcription</keyword>
<dbReference type="Gene3D" id="1.10.10.10">
    <property type="entry name" value="Winged helix-like DNA-binding domain superfamily/Winged helix DNA-binding domain"/>
    <property type="match status" value="1"/>
</dbReference>
<dbReference type="InterPro" id="IPR023187">
    <property type="entry name" value="Tscrpt_reg_MarR-type_CS"/>
</dbReference>